<feature type="compositionally biased region" description="Pro residues" evidence="1">
    <location>
        <begin position="555"/>
        <end position="567"/>
    </location>
</feature>
<dbReference type="InParanoid" id="A0A286UW69"/>
<organism evidence="2 3">
    <name type="scientific">Pyrrhoderma noxium</name>
    <dbReference type="NCBI Taxonomy" id="2282107"/>
    <lineage>
        <taxon>Eukaryota</taxon>
        <taxon>Fungi</taxon>
        <taxon>Dikarya</taxon>
        <taxon>Basidiomycota</taxon>
        <taxon>Agaricomycotina</taxon>
        <taxon>Agaricomycetes</taxon>
        <taxon>Hymenochaetales</taxon>
        <taxon>Hymenochaetaceae</taxon>
        <taxon>Pyrrhoderma</taxon>
    </lineage>
</organism>
<accession>A0A286UW69</accession>
<dbReference type="OrthoDB" id="4001642at2759"/>
<feature type="region of interest" description="Disordered" evidence="1">
    <location>
        <begin position="532"/>
        <end position="581"/>
    </location>
</feature>
<feature type="compositionally biased region" description="Pro residues" evidence="1">
    <location>
        <begin position="913"/>
        <end position="929"/>
    </location>
</feature>
<dbReference type="PANTHER" id="PTHR36419">
    <property type="entry name" value="ARRESTIN FAMILY PROTEIN 1"/>
    <property type="match status" value="1"/>
</dbReference>
<dbReference type="GO" id="GO:0000935">
    <property type="term" value="C:division septum"/>
    <property type="evidence" value="ECO:0007669"/>
    <property type="project" value="TreeGrafter"/>
</dbReference>
<reference evidence="2 3" key="1">
    <citation type="journal article" date="2017" name="Mol. Ecol.">
        <title>Comparative and population genomic landscape of Phellinus noxius: A hypervariable fungus causing root rot in trees.</title>
        <authorList>
            <person name="Chung C.L."/>
            <person name="Lee T.J."/>
            <person name="Akiba M."/>
            <person name="Lee H.H."/>
            <person name="Kuo T.H."/>
            <person name="Liu D."/>
            <person name="Ke H.M."/>
            <person name="Yokoi T."/>
            <person name="Roa M.B."/>
            <person name="Lu M.J."/>
            <person name="Chang Y.Y."/>
            <person name="Ann P.J."/>
            <person name="Tsai J.N."/>
            <person name="Chen C.Y."/>
            <person name="Tzean S.S."/>
            <person name="Ota Y."/>
            <person name="Hattori T."/>
            <person name="Sahashi N."/>
            <person name="Liou R.F."/>
            <person name="Kikuchi T."/>
            <person name="Tsai I.J."/>
        </authorList>
    </citation>
    <scope>NUCLEOTIDE SEQUENCE [LARGE SCALE GENOMIC DNA]</scope>
    <source>
        <strain evidence="2 3">FFPRI411160</strain>
    </source>
</reference>
<feature type="compositionally biased region" description="Pro residues" evidence="1">
    <location>
        <begin position="989"/>
        <end position="1003"/>
    </location>
</feature>
<dbReference type="Proteomes" id="UP000217199">
    <property type="component" value="Unassembled WGS sequence"/>
</dbReference>
<name>A0A286UW69_9AGAM</name>
<dbReference type="AlphaFoldDB" id="A0A286UW69"/>
<feature type="compositionally biased region" description="Polar residues" evidence="1">
    <location>
        <begin position="404"/>
        <end position="413"/>
    </location>
</feature>
<dbReference type="EMBL" id="NBII01000001">
    <property type="protein sequence ID" value="PAV23695.1"/>
    <property type="molecule type" value="Genomic_DNA"/>
</dbReference>
<feature type="compositionally biased region" description="Pro residues" evidence="1">
    <location>
        <begin position="440"/>
        <end position="451"/>
    </location>
</feature>
<feature type="compositionally biased region" description="Basic and acidic residues" evidence="1">
    <location>
        <begin position="780"/>
        <end position="792"/>
    </location>
</feature>
<dbReference type="PANTHER" id="PTHR36419:SF1">
    <property type="entry name" value="RHO1 GEF LOCALIZING PROTEIN 1"/>
    <property type="match status" value="1"/>
</dbReference>
<feature type="compositionally biased region" description="Basic and acidic residues" evidence="1">
    <location>
        <begin position="847"/>
        <end position="857"/>
    </location>
</feature>
<dbReference type="GO" id="GO:0000917">
    <property type="term" value="P:division septum assembly"/>
    <property type="evidence" value="ECO:0007669"/>
    <property type="project" value="TreeGrafter"/>
</dbReference>
<evidence type="ECO:0008006" key="4">
    <source>
        <dbReference type="Google" id="ProtNLM"/>
    </source>
</evidence>
<sequence>MSQARITLRPPPNVEFVQGYPGIPAGNDRPHAEVKGSIELRMPASGIKAKWVRVELRKVETLPGGGQSNTFYDFVGQSPLKVWEAPDGEYGVLVTSDFPFAIRIPESIPPTIALDKGAGIKYELNATVCIKGKKSFFFRRADSLQTTTQPIIIDKHELHSTWPVYAQPENRHVVEELLSLTVDRTNTCFGPGDRARVVATFKNDGIPAASLRAFEFLLKETIIFRAGPQASGKKGAPQVQVTPIGEQKLSINMTVYQGQQYRADLGCFIPQTHTTTTVGAARHMDISYSINVKAVLATGKPLLMELPVTISNWPRNISMEAIRRIGHAPNLSLANPIGQPIVPNTIGVTRTNPPQTVQQPGFNTAPSRTAPFQMHNAQNSTAHSETYHGDNSGMRRSYDEFGTNAGQNSSFNEIDSFRRPSLSQHTGRRLTLVNSEEPESPPSAGPPPQQQSPPKKFLSAFEEKKLLQESYGREAGGSGSGPTQASPIPAQSASRTTSPQSQRTAWPSAEEEKQKLYNMARQRAEQTQATMGISMPSMPGGMEPADSLRSVSPPVSMPIPEPAPIPSPTRNTIPKKNAAWPSAEEEKMRLFNDAQSAVRRVQGQAGFSGVSSFNEGSGSPLLLEHIQYPPRQVDPVTPPSTGARLYQDAMANMPRNSITQPSAGSASSPPRPGGSSTLPSSSGRAFPTAEEEKSALRYYEAKRAVDRHQNADAEEGGASSSAPNDAPIAYDELFPVGSSPPRSGPVNTNGIHGIQNNNYMSPPLSSPPPHIPQGPIDSALSEKERLRRKYEAEDAAASAAAVAPPSPPPRASGSGSRPEPPSYGAPPSDRSPPPPPDFQGRRVLTAAEEKARLRAQMEAEDAAAAAATRNNGPGGSSMNGVASPPPPPPSASYTPQRATSLSYSIRSFRGPPDEPLPPLPPPPLAPRPPAEYIQQTREEDARSQAEHSLMIPNPQGEEPRVDFGLSFRPFSPFDLGVNFNNGSARNTPAPRPPLPPKVPLSMN</sequence>
<proteinExistence type="predicted"/>
<feature type="region of interest" description="Disordered" evidence="1">
    <location>
        <begin position="979"/>
        <end position="1003"/>
    </location>
</feature>
<feature type="compositionally biased region" description="Low complexity" evidence="1">
    <location>
        <begin position="532"/>
        <end position="542"/>
    </location>
</feature>
<feature type="compositionally biased region" description="Low complexity" evidence="1">
    <location>
        <begin position="735"/>
        <end position="746"/>
    </location>
</feature>
<gene>
    <name evidence="2" type="ORF">PNOK_0076300</name>
</gene>
<feature type="region of interest" description="Disordered" evidence="1">
    <location>
        <begin position="469"/>
        <end position="515"/>
    </location>
</feature>
<feature type="compositionally biased region" description="Basic and acidic residues" evidence="1">
    <location>
        <begin position="936"/>
        <end position="945"/>
    </location>
</feature>
<feature type="region of interest" description="Disordered" evidence="1">
    <location>
        <begin position="347"/>
        <end position="456"/>
    </location>
</feature>
<comment type="caution">
    <text evidence="2">The sequence shown here is derived from an EMBL/GenBank/DDBJ whole genome shotgun (WGS) entry which is preliminary data.</text>
</comment>
<feature type="compositionally biased region" description="Basic and acidic residues" evidence="1">
    <location>
        <begin position="690"/>
        <end position="711"/>
    </location>
</feature>
<feature type="compositionally biased region" description="Polar residues" evidence="1">
    <location>
        <begin position="347"/>
        <end position="367"/>
    </location>
</feature>
<protein>
    <recommendedName>
        <fullName evidence="4">Arrestin C-terminal-like domain-containing protein</fullName>
    </recommendedName>
</protein>
<feature type="compositionally biased region" description="Polar residues" evidence="1">
    <location>
        <begin position="375"/>
        <end position="384"/>
    </location>
</feature>
<keyword evidence="3" id="KW-1185">Reference proteome</keyword>
<feature type="compositionally biased region" description="Polar residues" evidence="1">
    <location>
        <begin position="481"/>
        <end position="505"/>
    </location>
</feature>
<feature type="compositionally biased region" description="Pro residues" evidence="1">
    <location>
        <begin position="818"/>
        <end position="837"/>
    </location>
</feature>
<dbReference type="InterPro" id="IPR053060">
    <property type="entry name" value="Cytokinesis_Signaling_Reg"/>
</dbReference>
<feature type="compositionally biased region" description="Polar residues" evidence="1">
    <location>
        <begin position="893"/>
        <end position="905"/>
    </location>
</feature>
<feature type="compositionally biased region" description="Polar residues" evidence="1">
    <location>
        <begin position="747"/>
        <end position="760"/>
    </location>
</feature>
<evidence type="ECO:0000313" key="2">
    <source>
        <dbReference type="EMBL" id="PAV23695.1"/>
    </source>
</evidence>
<feature type="region of interest" description="Disordered" evidence="1">
    <location>
        <begin position="630"/>
        <end position="965"/>
    </location>
</feature>
<evidence type="ECO:0000256" key="1">
    <source>
        <dbReference type="SAM" id="MobiDB-lite"/>
    </source>
</evidence>
<feature type="compositionally biased region" description="Low complexity" evidence="1">
    <location>
        <begin position="661"/>
        <end position="685"/>
    </location>
</feature>
<evidence type="ECO:0000313" key="3">
    <source>
        <dbReference type="Proteomes" id="UP000217199"/>
    </source>
</evidence>